<evidence type="ECO:0000313" key="1">
    <source>
        <dbReference type="EMBL" id="GFH07083.1"/>
    </source>
</evidence>
<evidence type="ECO:0000313" key="2">
    <source>
        <dbReference type="Proteomes" id="UP000485058"/>
    </source>
</evidence>
<dbReference type="Proteomes" id="UP000485058">
    <property type="component" value="Unassembled WGS sequence"/>
</dbReference>
<organism evidence="1 2">
    <name type="scientific">Haematococcus lacustris</name>
    <name type="common">Green alga</name>
    <name type="synonym">Haematococcus pluvialis</name>
    <dbReference type="NCBI Taxonomy" id="44745"/>
    <lineage>
        <taxon>Eukaryota</taxon>
        <taxon>Viridiplantae</taxon>
        <taxon>Chlorophyta</taxon>
        <taxon>core chlorophytes</taxon>
        <taxon>Chlorophyceae</taxon>
        <taxon>CS clade</taxon>
        <taxon>Chlamydomonadales</taxon>
        <taxon>Haematococcaceae</taxon>
        <taxon>Haematococcus</taxon>
    </lineage>
</organism>
<keyword evidence="2" id="KW-1185">Reference proteome</keyword>
<feature type="non-terminal residue" evidence="1">
    <location>
        <position position="1"/>
    </location>
</feature>
<gene>
    <name evidence="1" type="ORF">HaLaN_01834</name>
</gene>
<proteinExistence type="predicted"/>
<accession>A0A699YAK2</accession>
<comment type="caution">
    <text evidence="1">The sequence shown here is derived from an EMBL/GenBank/DDBJ whole genome shotgun (WGS) entry which is preliminary data.</text>
</comment>
<sequence>APYTGPLGYLLAARKGLSSQDLQAVYQFMAYTMAPSVQAQQNLQPSSFFVPMRSSQLDASQVSTWEAAGYHPQVG</sequence>
<name>A0A699YAK2_HAELA</name>
<protein>
    <submittedName>
        <fullName evidence="1">Uncharacterized protein</fullName>
    </submittedName>
</protein>
<dbReference type="EMBL" id="BLLF01000073">
    <property type="protein sequence ID" value="GFH07083.1"/>
    <property type="molecule type" value="Genomic_DNA"/>
</dbReference>
<dbReference type="AlphaFoldDB" id="A0A699YAK2"/>
<reference evidence="1 2" key="1">
    <citation type="submission" date="2020-02" db="EMBL/GenBank/DDBJ databases">
        <title>Draft genome sequence of Haematococcus lacustris strain NIES-144.</title>
        <authorList>
            <person name="Morimoto D."/>
            <person name="Nakagawa S."/>
            <person name="Yoshida T."/>
            <person name="Sawayama S."/>
        </authorList>
    </citation>
    <scope>NUCLEOTIDE SEQUENCE [LARGE SCALE GENOMIC DNA]</scope>
    <source>
        <strain evidence="1 2">NIES-144</strain>
    </source>
</reference>